<feature type="signal peptide" evidence="5">
    <location>
        <begin position="1"/>
        <end position="20"/>
    </location>
</feature>
<comment type="similarity">
    <text evidence="2">Belongs to the glycoprotein hormones subunit beta family.</text>
</comment>
<dbReference type="PANTHER" id="PTHR11515:SF13">
    <property type="entry name" value="GLYCOPROTEIN HORMONE BETA 5, ISOFORM A"/>
    <property type="match status" value="1"/>
</dbReference>
<reference evidence="7 8" key="1">
    <citation type="submission" date="2024-05" db="EMBL/GenBank/DDBJ databases">
        <title>Culex pipiens pipiens assembly and annotation.</title>
        <authorList>
            <person name="Alout H."/>
            <person name="Durand T."/>
        </authorList>
    </citation>
    <scope>NUCLEOTIDE SEQUENCE [LARGE SCALE GENOMIC DNA]</scope>
    <source>
        <strain evidence="7">HA-2024</strain>
        <tissue evidence="7">Whole body</tissue>
    </source>
</reference>
<proteinExistence type="inferred from homology"/>
<evidence type="ECO:0000259" key="6">
    <source>
        <dbReference type="Pfam" id="PF00007"/>
    </source>
</evidence>
<gene>
    <name evidence="7" type="ORF">pipiens_005530</name>
</gene>
<comment type="subcellular location">
    <subcellularLocation>
        <location evidence="1">Secreted</location>
    </subcellularLocation>
</comment>
<keyword evidence="8" id="KW-1185">Reference proteome</keyword>
<keyword evidence="5" id="KW-0732">Signal</keyword>
<dbReference type="Pfam" id="PF00007">
    <property type="entry name" value="Cys_knot"/>
    <property type="match status" value="1"/>
</dbReference>
<dbReference type="FunFam" id="2.10.90.10:FF:000048">
    <property type="entry name" value="Glycoprotein hormone beta 5"/>
    <property type="match status" value="1"/>
</dbReference>
<evidence type="ECO:0000256" key="3">
    <source>
        <dbReference type="ARBA" id="ARBA00022525"/>
    </source>
</evidence>
<dbReference type="Gene3D" id="2.10.90.10">
    <property type="entry name" value="Cystine-knot cytokines"/>
    <property type="match status" value="1"/>
</dbReference>
<comment type="caution">
    <text evidence="7">The sequence shown here is derived from an EMBL/GenBank/DDBJ whole genome shotgun (WGS) entry which is preliminary data.</text>
</comment>
<dbReference type="InterPro" id="IPR006208">
    <property type="entry name" value="Glyco_hormone_CN"/>
</dbReference>
<keyword evidence="4" id="KW-1015">Disulfide bond</keyword>
<organism evidence="7 8">
    <name type="scientific">Culex pipiens pipiens</name>
    <name type="common">Northern house mosquito</name>
    <dbReference type="NCBI Taxonomy" id="38569"/>
    <lineage>
        <taxon>Eukaryota</taxon>
        <taxon>Metazoa</taxon>
        <taxon>Ecdysozoa</taxon>
        <taxon>Arthropoda</taxon>
        <taxon>Hexapoda</taxon>
        <taxon>Insecta</taxon>
        <taxon>Pterygota</taxon>
        <taxon>Neoptera</taxon>
        <taxon>Endopterygota</taxon>
        <taxon>Diptera</taxon>
        <taxon>Nematocera</taxon>
        <taxon>Culicoidea</taxon>
        <taxon>Culicidae</taxon>
        <taxon>Culicinae</taxon>
        <taxon>Culicini</taxon>
        <taxon>Culex</taxon>
        <taxon>Culex</taxon>
    </lineage>
</organism>
<evidence type="ECO:0000313" key="8">
    <source>
        <dbReference type="Proteomes" id="UP001562425"/>
    </source>
</evidence>
<dbReference type="InterPro" id="IPR029034">
    <property type="entry name" value="Cystine-knot_cytokine"/>
</dbReference>
<evidence type="ECO:0000313" key="7">
    <source>
        <dbReference type="EMBL" id="KAL1403864.1"/>
    </source>
</evidence>
<feature type="chain" id="PRO_5044864813" description="Glycoprotein hormone subunit beta domain-containing protein" evidence="5">
    <location>
        <begin position="21"/>
        <end position="185"/>
    </location>
</feature>
<accession>A0ABD1DWL5</accession>
<evidence type="ECO:0000256" key="4">
    <source>
        <dbReference type="ARBA" id="ARBA00023157"/>
    </source>
</evidence>
<evidence type="ECO:0000256" key="2">
    <source>
        <dbReference type="ARBA" id="ARBA00006552"/>
    </source>
</evidence>
<sequence>MINCLTLCVALSMVVGCTWAAATVDELADQNRSGPMLGCHKRVFTYRVSQTDNKGRECWDHVSVWSCHGRCDSNEISDWRFPYKRSHHPVCMHAGRTRSVAVLRHCHPDADPEAKLYEYMEPKSCSCQTCTSMDTSCEGPKQLNTDAVTKIFQIEEEEIENLKALIFPQQNPSRLWDLALFFAAV</sequence>
<evidence type="ECO:0000256" key="5">
    <source>
        <dbReference type="SAM" id="SignalP"/>
    </source>
</evidence>
<dbReference type="CDD" id="cd00069">
    <property type="entry name" value="GHB_like"/>
    <property type="match status" value="1"/>
</dbReference>
<evidence type="ECO:0000256" key="1">
    <source>
        <dbReference type="ARBA" id="ARBA00004613"/>
    </source>
</evidence>
<dbReference type="PANTHER" id="PTHR11515">
    <property type="entry name" value="GLYCOPROTEIN HORMONE BETA CHAIN"/>
    <property type="match status" value="1"/>
</dbReference>
<dbReference type="EMBL" id="JBEHCU010001073">
    <property type="protein sequence ID" value="KAL1403864.1"/>
    <property type="molecule type" value="Genomic_DNA"/>
</dbReference>
<dbReference type="Proteomes" id="UP001562425">
    <property type="component" value="Unassembled WGS sequence"/>
</dbReference>
<dbReference type="GO" id="GO:0005576">
    <property type="term" value="C:extracellular region"/>
    <property type="evidence" value="ECO:0007669"/>
    <property type="project" value="UniProtKB-SubCell"/>
</dbReference>
<protein>
    <recommendedName>
        <fullName evidence="6">Glycoprotein hormone subunit beta domain-containing protein</fullName>
    </recommendedName>
</protein>
<feature type="domain" description="Glycoprotein hormone subunit beta" evidence="6">
    <location>
        <begin position="58"/>
        <end position="142"/>
    </location>
</feature>
<name>A0ABD1DWL5_CULPP</name>
<keyword evidence="3" id="KW-0964">Secreted</keyword>
<dbReference type="AlphaFoldDB" id="A0ABD1DWL5"/>
<dbReference type="InterPro" id="IPR001545">
    <property type="entry name" value="Gonadotropin_bsu"/>
</dbReference>
<dbReference type="SUPFAM" id="SSF57501">
    <property type="entry name" value="Cystine-knot cytokines"/>
    <property type="match status" value="1"/>
</dbReference>